<dbReference type="EMBL" id="JARHTQ010000036">
    <property type="protein sequence ID" value="MDF2260592.1"/>
    <property type="molecule type" value="Genomic_DNA"/>
</dbReference>
<comment type="caution">
    <text evidence="1">The sequence shown here is derived from an EMBL/GenBank/DDBJ whole genome shotgun (WGS) entry which is preliminary data.</text>
</comment>
<keyword evidence="2" id="KW-1185">Reference proteome</keyword>
<protein>
    <submittedName>
        <fullName evidence="1">Uncharacterized protein</fullName>
    </submittedName>
</protein>
<evidence type="ECO:0000313" key="1">
    <source>
        <dbReference type="EMBL" id="MDF2260592.1"/>
    </source>
</evidence>
<reference evidence="1 2" key="1">
    <citation type="submission" date="2023-03" db="EMBL/GenBank/DDBJ databases">
        <title>Draft genome sequence of type strain Streptomyces ferralitis JCM 14344.</title>
        <authorList>
            <person name="Klaysubun C."/>
            <person name="Duangmal K."/>
        </authorList>
    </citation>
    <scope>NUCLEOTIDE SEQUENCE [LARGE SCALE GENOMIC DNA]</scope>
    <source>
        <strain evidence="1 2">JCM 14344</strain>
    </source>
</reference>
<accession>A0ABT5Z9U3</accession>
<sequence length="49" mass="5790">MPLALEALTREQVIDWRLRAQHDHQVVLDHIGWYGELSARRLFTSVFVD</sequence>
<proteinExistence type="predicted"/>
<gene>
    <name evidence="1" type="ORF">P2L57_34260</name>
</gene>
<name>A0ABT5Z9U3_9ACTN</name>
<evidence type="ECO:0000313" key="2">
    <source>
        <dbReference type="Proteomes" id="UP001220022"/>
    </source>
</evidence>
<dbReference type="RefSeq" id="WP_275821336.1">
    <property type="nucleotide sequence ID" value="NZ_BAAANM010000034.1"/>
</dbReference>
<dbReference type="Proteomes" id="UP001220022">
    <property type="component" value="Unassembled WGS sequence"/>
</dbReference>
<organism evidence="1 2">
    <name type="scientific">Streptantibioticus ferralitis</name>
    <dbReference type="NCBI Taxonomy" id="236510"/>
    <lineage>
        <taxon>Bacteria</taxon>
        <taxon>Bacillati</taxon>
        <taxon>Actinomycetota</taxon>
        <taxon>Actinomycetes</taxon>
        <taxon>Kitasatosporales</taxon>
        <taxon>Streptomycetaceae</taxon>
        <taxon>Streptantibioticus</taxon>
    </lineage>
</organism>